<reference evidence="1" key="1">
    <citation type="submission" date="2021-03" db="UniProtKB">
        <authorList>
            <consortium name="EnsemblPlants"/>
        </authorList>
    </citation>
    <scope>IDENTIFICATION</scope>
</reference>
<sequence length="79" mass="8112">MPPPPITGDEPVVVQPRARSSSLSLLHAAPNPPSSLSLNVAMKTRPILVTVDNGSGYVSSSGKVVWWGDGGSTANDGDD</sequence>
<protein>
    <submittedName>
        <fullName evidence="1">Uncharacterized protein</fullName>
    </submittedName>
</protein>
<dbReference type="AlphaFoldDB" id="A0A803QQM2"/>
<dbReference type="Proteomes" id="UP000596661">
    <property type="component" value="Unassembled WGS sequence"/>
</dbReference>
<keyword evidence="2" id="KW-1185">Reference proteome</keyword>
<proteinExistence type="predicted"/>
<evidence type="ECO:0000313" key="2">
    <source>
        <dbReference type="Proteomes" id="UP000596661"/>
    </source>
</evidence>
<dbReference type="EnsemblPlants" id="evm.model.10.850">
    <property type="protein sequence ID" value="cds.evm.model.10.850"/>
    <property type="gene ID" value="evm.TU.10.850"/>
</dbReference>
<dbReference type="EMBL" id="UZAU01000813">
    <property type="status" value="NOT_ANNOTATED_CDS"/>
    <property type="molecule type" value="Genomic_DNA"/>
</dbReference>
<name>A0A803QQM2_CANSA</name>
<organism evidence="1 2">
    <name type="scientific">Cannabis sativa</name>
    <name type="common">Hemp</name>
    <name type="synonym">Marijuana</name>
    <dbReference type="NCBI Taxonomy" id="3483"/>
    <lineage>
        <taxon>Eukaryota</taxon>
        <taxon>Viridiplantae</taxon>
        <taxon>Streptophyta</taxon>
        <taxon>Embryophyta</taxon>
        <taxon>Tracheophyta</taxon>
        <taxon>Spermatophyta</taxon>
        <taxon>Magnoliopsida</taxon>
        <taxon>eudicotyledons</taxon>
        <taxon>Gunneridae</taxon>
        <taxon>Pentapetalae</taxon>
        <taxon>rosids</taxon>
        <taxon>fabids</taxon>
        <taxon>Rosales</taxon>
        <taxon>Cannabaceae</taxon>
        <taxon>Cannabis</taxon>
    </lineage>
</organism>
<dbReference type="Gramene" id="evm.model.10.850">
    <property type="protein sequence ID" value="cds.evm.model.10.850"/>
    <property type="gene ID" value="evm.TU.10.850"/>
</dbReference>
<accession>A0A803QQM2</accession>
<evidence type="ECO:0000313" key="1">
    <source>
        <dbReference type="EnsemblPlants" id="cds.evm.model.10.850"/>
    </source>
</evidence>